<dbReference type="OrthoDB" id="4210468at2"/>
<dbReference type="Proteomes" id="UP000050867">
    <property type="component" value="Unassembled WGS sequence"/>
</dbReference>
<evidence type="ECO:0000313" key="2">
    <source>
        <dbReference type="Proteomes" id="UP000050867"/>
    </source>
</evidence>
<sequence>MARTGLNRNGSASDTARLREADAVELRRQGKTYQQIADALGVSRRTAWRRVQAALAARARETVADRDALIGEHLAYIETVLEGLLPKAAKGDARAAEVVLKALERHAKLLGLDAPVRASITVTDEMTERIKALADELAEAAP</sequence>
<dbReference type="InterPro" id="IPR036388">
    <property type="entry name" value="WH-like_DNA-bd_sf"/>
</dbReference>
<dbReference type="STRING" id="76728.AQ490_23265"/>
<comment type="caution">
    <text evidence="1">The sequence shown here is derived from an EMBL/GenBank/DDBJ whole genome shotgun (WGS) entry which is preliminary data.</text>
</comment>
<dbReference type="EMBL" id="LLZU01000018">
    <property type="protein sequence ID" value="KRV48793.1"/>
    <property type="molecule type" value="Genomic_DNA"/>
</dbReference>
<dbReference type="AlphaFoldDB" id="A0A0T6LS75"/>
<reference evidence="1 2" key="1">
    <citation type="submission" date="2015-10" db="EMBL/GenBank/DDBJ databases">
        <title>Draft genome sequence of pyrrolomycin-producing Streptomyces vitaminophilus.</title>
        <authorList>
            <person name="Graham D.E."/>
            <person name="Mahan K.M."/>
            <person name="Klingeman D.M."/>
            <person name="Hettich R.L."/>
            <person name="Parry R.J."/>
        </authorList>
    </citation>
    <scope>NUCLEOTIDE SEQUENCE [LARGE SCALE GENOMIC DNA]</scope>
    <source>
        <strain evidence="1 2">ATCC 31673</strain>
    </source>
</reference>
<evidence type="ECO:0000313" key="1">
    <source>
        <dbReference type="EMBL" id="KRV48793.1"/>
    </source>
</evidence>
<dbReference type="Gene3D" id="1.10.10.10">
    <property type="entry name" value="Winged helix-like DNA-binding domain superfamily/Winged helix DNA-binding domain"/>
    <property type="match status" value="1"/>
</dbReference>
<gene>
    <name evidence="1" type="ORF">AQ490_23265</name>
</gene>
<dbReference type="Pfam" id="PF13384">
    <property type="entry name" value="HTH_23"/>
    <property type="match status" value="1"/>
</dbReference>
<dbReference type="RefSeq" id="WP_058032862.1">
    <property type="nucleotide sequence ID" value="NZ_LLZU01000018.1"/>
</dbReference>
<accession>A0A0T6LS75</accession>
<organism evidence="1 2">
    <name type="scientific">Wenjunlia vitaminophila</name>
    <name type="common">Streptomyces vitaminophilus</name>
    <dbReference type="NCBI Taxonomy" id="76728"/>
    <lineage>
        <taxon>Bacteria</taxon>
        <taxon>Bacillati</taxon>
        <taxon>Actinomycetota</taxon>
        <taxon>Actinomycetes</taxon>
        <taxon>Kitasatosporales</taxon>
        <taxon>Streptomycetaceae</taxon>
        <taxon>Wenjunlia</taxon>
    </lineage>
</organism>
<protein>
    <submittedName>
        <fullName evidence="1">Uncharacterized protein</fullName>
    </submittedName>
</protein>
<keyword evidence="2" id="KW-1185">Reference proteome</keyword>
<name>A0A0T6LS75_WENVI</name>
<proteinExistence type="predicted"/>